<protein>
    <submittedName>
        <fullName evidence="2">Uncharacterized protein</fullName>
    </submittedName>
</protein>
<name>A0A2P5CPX1_PARAD</name>
<dbReference type="OrthoDB" id="10346059at2759"/>
<sequence length="60" mass="6671">IFDIVRGIRSRYKKRKGALPRLKATGGTKAPSSNNSSTLVREQADTIVTLKRQIAKQSEE</sequence>
<reference evidence="3" key="1">
    <citation type="submission" date="2016-06" db="EMBL/GenBank/DDBJ databases">
        <title>Parallel loss of symbiosis genes in relatives of nitrogen-fixing non-legume Parasponia.</title>
        <authorList>
            <person name="Van Velzen R."/>
            <person name="Holmer R."/>
            <person name="Bu F."/>
            <person name="Rutten L."/>
            <person name="Van Zeijl A."/>
            <person name="Liu W."/>
            <person name="Santuari L."/>
            <person name="Cao Q."/>
            <person name="Sharma T."/>
            <person name="Shen D."/>
            <person name="Roswanjaya Y."/>
            <person name="Wardhani T."/>
            <person name="Kalhor M.S."/>
            <person name="Jansen J."/>
            <person name="Van den Hoogen J."/>
            <person name="Gungor B."/>
            <person name="Hartog M."/>
            <person name="Hontelez J."/>
            <person name="Verver J."/>
            <person name="Yang W.-C."/>
            <person name="Schijlen E."/>
            <person name="Repin R."/>
            <person name="Schilthuizen M."/>
            <person name="Schranz E."/>
            <person name="Heidstra R."/>
            <person name="Miyata K."/>
            <person name="Fedorova E."/>
            <person name="Kohlen W."/>
            <person name="Bisseling T."/>
            <person name="Smit S."/>
            <person name="Geurts R."/>
        </authorList>
    </citation>
    <scope>NUCLEOTIDE SEQUENCE [LARGE SCALE GENOMIC DNA]</scope>
    <source>
        <strain evidence="3">cv. WU1-14</strain>
    </source>
</reference>
<comment type="caution">
    <text evidence="2">The sequence shown here is derived from an EMBL/GenBank/DDBJ whole genome shotgun (WGS) entry which is preliminary data.</text>
</comment>
<dbReference type="EMBL" id="JXTB01000107">
    <property type="protein sequence ID" value="PON63097.1"/>
    <property type="molecule type" value="Genomic_DNA"/>
</dbReference>
<evidence type="ECO:0000256" key="1">
    <source>
        <dbReference type="SAM" id="MobiDB-lite"/>
    </source>
</evidence>
<proteinExistence type="predicted"/>
<keyword evidence="3" id="KW-1185">Reference proteome</keyword>
<organism evidence="2 3">
    <name type="scientific">Parasponia andersonii</name>
    <name type="common">Sponia andersonii</name>
    <dbReference type="NCBI Taxonomy" id="3476"/>
    <lineage>
        <taxon>Eukaryota</taxon>
        <taxon>Viridiplantae</taxon>
        <taxon>Streptophyta</taxon>
        <taxon>Embryophyta</taxon>
        <taxon>Tracheophyta</taxon>
        <taxon>Spermatophyta</taxon>
        <taxon>Magnoliopsida</taxon>
        <taxon>eudicotyledons</taxon>
        <taxon>Gunneridae</taxon>
        <taxon>Pentapetalae</taxon>
        <taxon>rosids</taxon>
        <taxon>fabids</taxon>
        <taxon>Rosales</taxon>
        <taxon>Cannabaceae</taxon>
        <taxon>Parasponia</taxon>
    </lineage>
</organism>
<feature type="compositionally biased region" description="Polar residues" evidence="1">
    <location>
        <begin position="30"/>
        <end position="40"/>
    </location>
</feature>
<gene>
    <name evidence="2" type="ORF">PanWU01x14_133690</name>
</gene>
<feature type="non-terminal residue" evidence="2">
    <location>
        <position position="1"/>
    </location>
</feature>
<dbReference type="Proteomes" id="UP000237105">
    <property type="component" value="Unassembled WGS sequence"/>
</dbReference>
<evidence type="ECO:0000313" key="2">
    <source>
        <dbReference type="EMBL" id="PON63097.1"/>
    </source>
</evidence>
<dbReference type="AlphaFoldDB" id="A0A2P5CPX1"/>
<feature type="region of interest" description="Disordered" evidence="1">
    <location>
        <begin position="14"/>
        <end position="40"/>
    </location>
</feature>
<evidence type="ECO:0000313" key="3">
    <source>
        <dbReference type="Proteomes" id="UP000237105"/>
    </source>
</evidence>
<accession>A0A2P5CPX1</accession>